<feature type="domain" description="VWFA" evidence="2">
    <location>
        <begin position="152"/>
        <end position="417"/>
    </location>
</feature>
<dbReference type="Proteomes" id="UP000275078">
    <property type="component" value="Unassembled WGS sequence"/>
</dbReference>
<dbReference type="SUPFAM" id="SSF53300">
    <property type="entry name" value="vWA-like"/>
    <property type="match status" value="1"/>
</dbReference>
<proteinExistence type="predicted"/>
<protein>
    <recommendedName>
        <fullName evidence="2">VWFA domain-containing protein</fullName>
    </recommendedName>
</protein>
<accession>A0A3N4HZ31</accession>
<dbReference type="PROSITE" id="PS50234">
    <property type="entry name" value="VWFA"/>
    <property type="match status" value="1"/>
</dbReference>
<feature type="compositionally biased region" description="Low complexity" evidence="1">
    <location>
        <begin position="13"/>
        <end position="24"/>
    </location>
</feature>
<dbReference type="EMBL" id="ML119711">
    <property type="protein sequence ID" value="RPA78457.1"/>
    <property type="molecule type" value="Genomic_DNA"/>
</dbReference>
<feature type="compositionally biased region" description="Basic and acidic residues" evidence="1">
    <location>
        <begin position="171"/>
        <end position="184"/>
    </location>
</feature>
<dbReference type="OrthoDB" id="2142040at2759"/>
<evidence type="ECO:0000259" key="2">
    <source>
        <dbReference type="PROSITE" id="PS50234"/>
    </source>
</evidence>
<dbReference type="STRING" id="1160509.A0A3N4HZ31"/>
<feature type="compositionally biased region" description="Basic and acidic residues" evidence="1">
    <location>
        <begin position="62"/>
        <end position="77"/>
    </location>
</feature>
<sequence length="436" mass="49449">MSNEASSSKPKSKGSLFGRLLGSRLKSKSGKSEGKKKEKEEERGPEKDTDEGWGSSSKSKSGKSEGKKKEEEMRAEKDTDEGWDSESEAPDNPPAYEELDSSTTVAPPEKQEPPRYFHFKLDRFGPEESLLLPTFSGFANYKELLSRLQSYDIKVLLDNSDSMETDASPEEECKAKERQEKEKGGTNVISPTKRWRHVSKIMVAIAQFITKYDDDGIDVYFINDSSVDGQNVKTEEEVYALLKKADIHGGTPTANKLQVILEEYWEKRGFRAALDEARRCGGSAAEILEKMSGKESKQLFLIVITDGVEDDKEKNLYYKRTVEEVIVRYARELDELGRPDREVVIQLCQVGIEENEEERKRLEAYLDGLDNCLMKTHGIKRDMVDRVPFEDTYDAETHEFKVDGIMKILMGSVVKALDAVKVAEMNEELGKWIHPK</sequence>
<evidence type="ECO:0000313" key="4">
    <source>
        <dbReference type="Proteomes" id="UP000275078"/>
    </source>
</evidence>
<dbReference type="Gene3D" id="3.40.50.410">
    <property type="entry name" value="von Willebrand factor, type A domain"/>
    <property type="match status" value="1"/>
</dbReference>
<organism evidence="3 4">
    <name type="scientific">Ascobolus immersus RN42</name>
    <dbReference type="NCBI Taxonomy" id="1160509"/>
    <lineage>
        <taxon>Eukaryota</taxon>
        <taxon>Fungi</taxon>
        <taxon>Dikarya</taxon>
        <taxon>Ascomycota</taxon>
        <taxon>Pezizomycotina</taxon>
        <taxon>Pezizomycetes</taxon>
        <taxon>Pezizales</taxon>
        <taxon>Ascobolaceae</taxon>
        <taxon>Ascobolus</taxon>
    </lineage>
</organism>
<name>A0A3N4HZ31_ASCIM</name>
<dbReference type="InterPro" id="IPR002035">
    <property type="entry name" value="VWF_A"/>
</dbReference>
<feature type="region of interest" description="Disordered" evidence="1">
    <location>
        <begin position="162"/>
        <end position="187"/>
    </location>
</feature>
<keyword evidence="4" id="KW-1185">Reference proteome</keyword>
<evidence type="ECO:0000256" key="1">
    <source>
        <dbReference type="SAM" id="MobiDB-lite"/>
    </source>
</evidence>
<dbReference type="PANTHER" id="PTHR34706">
    <property type="entry name" value="SLR1338 PROTEIN"/>
    <property type="match status" value="1"/>
</dbReference>
<feature type="compositionally biased region" description="Basic and acidic residues" evidence="1">
    <location>
        <begin position="30"/>
        <end position="47"/>
    </location>
</feature>
<feature type="region of interest" description="Disordered" evidence="1">
    <location>
        <begin position="1"/>
        <end position="113"/>
    </location>
</feature>
<evidence type="ECO:0000313" key="3">
    <source>
        <dbReference type="EMBL" id="RPA78457.1"/>
    </source>
</evidence>
<gene>
    <name evidence="3" type="ORF">BJ508DRAFT_416551</name>
</gene>
<feature type="compositionally biased region" description="Acidic residues" evidence="1">
    <location>
        <begin position="78"/>
        <end position="89"/>
    </location>
</feature>
<dbReference type="AlphaFoldDB" id="A0A3N4HZ31"/>
<reference evidence="3 4" key="1">
    <citation type="journal article" date="2018" name="Nat. Ecol. Evol.">
        <title>Pezizomycetes genomes reveal the molecular basis of ectomycorrhizal truffle lifestyle.</title>
        <authorList>
            <person name="Murat C."/>
            <person name="Payen T."/>
            <person name="Noel B."/>
            <person name="Kuo A."/>
            <person name="Morin E."/>
            <person name="Chen J."/>
            <person name="Kohler A."/>
            <person name="Krizsan K."/>
            <person name="Balestrini R."/>
            <person name="Da Silva C."/>
            <person name="Montanini B."/>
            <person name="Hainaut M."/>
            <person name="Levati E."/>
            <person name="Barry K.W."/>
            <person name="Belfiori B."/>
            <person name="Cichocki N."/>
            <person name="Clum A."/>
            <person name="Dockter R.B."/>
            <person name="Fauchery L."/>
            <person name="Guy J."/>
            <person name="Iotti M."/>
            <person name="Le Tacon F."/>
            <person name="Lindquist E.A."/>
            <person name="Lipzen A."/>
            <person name="Malagnac F."/>
            <person name="Mello A."/>
            <person name="Molinier V."/>
            <person name="Miyauchi S."/>
            <person name="Poulain J."/>
            <person name="Riccioni C."/>
            <person name="Rubini A."/>
            <person name="Sitrit Y."/>
            <person name="Splivallo R."/>
            <person name="Traeger S."/>
            <person name="Wang M."/>
            <person name="Zifcakova L."/>
            <person name="Wipf D."/>
            <person name="Zambonelli A."/>
            <person name="Paolocci F."/>
            <person name="Nowrousian M."/>
            <person name="Ottonello S."/>
            <person name="Baldrian P."/>
            <person name="Spatafora J.W."/>
            <person name="Henrissat B."/>
            <person name="Nagy L.G."/>
            <person name="Aury J.M."/>
            <person name="Wincker P."/>
            <person name="Grigoriev I.V."/>
            <person name="Bonfante P."/>
            <person name="Martin F.M."/>
        </authorList>
    </citation>
    <scope>NUCLEOTIDE SEQUENCE [LARGE SCALE GENOMIC DNA]</scope>
    <source>
        <strain evidence="3 4">RN42</strain>
    </source>
</reference>
<dbReference type="InterPro" id="IPR036465">
    <property type="entry name" value="vWFA_dom_sf"/>
</dbReference>
<dbReference type="PANTHER" id="PTHR34706:SF1">
    <property type="entry name" value="VWFA DOMAIN-CONTAINING PROTEIN"/>
    <property type="match status" value="1"/>
</dbReference>